<proteinExistence type="predicted"/>
<dbReference type="KEGG" id="aau:AAur_0949"/>
<gene>
    <name evidence="2" type="ordered locus">AAur_0949</name>
</gene>
<evidence type="ECO:0000313" key="2">
    <source>
        <dbReference type="EMBL" id="ABM07750.1"/>
    </source>
</evidence>
<dbReference type="AlphaFoldDB" id="A1R3C7"/>
<evidence type="ECO:0000259" key="1">
    <source>
        <dbReference type="Pfam" id="PF01872"/>
    </source>
</evidence>
<dbReference type="STRING" id="290340.AAur_0949"/>
<dbReference type="RefSeq" id="WP_011773686.1">
    <property type="nucleotide sequence ID" value="NC_008711.1"/>
</dbReference>
<dbReference type="EMBL" id="CP000474">
    <property type="protein sequence ID" value="ABM07750.1"/>
    <property type="molecule type" value="Genomic_DNA"/>
</dbReference>
<dbReference type="OrthoDB" id="3820697at2"/>
<dbReference type="Gene3D" id="3.40.430.10">
    <property type="entry name" value="Dihydrofolate Reductase, subunit A"/>
    <property type="match status" value="1"/>
</dbReference>
<dbReference type="GO" id="GO:0008703">
    <property type="term" value="F:5-amino-6-(5-phosphoribosylamino)uracil reductase activity"/>
    <property type="evidence" value="ECO:0007669"/>
    <property type="project" value="InterPro"/>
</dbReference>
<dbReference type="eggNOG" id="COG0262">
    <property type="taxonomic scope" value="Bacteria"/>
</dbReference>
<dbReference type="SUPFAM" id="SSF53597">
    <property type="entry name" value="Dihydrofolate reductase-like"/>
    <property type="match status" value="1"/>
</dbReference>
<dbReference type="Pfam" id="PF01872">
    <property type="entry name" value="RibD_C"/>
    <property type="match status" value="1"/>
</dbReference>
<accession>A1R3C7</accession>
<name>A1R3C7_PAEAT</name>
<dbReference type="InterPro" id="IPR002734">
    <property type="entry name" value="RibDG_C"/>
</dbReference>
<sequence length="206" mass="22967">MYRNSRVSAQFSVSLDGFIAREDDGIGPLFDWYEAGNVETWMPGHPVPFHLSEADAAYWNSLPREGAFISGRRIFDMTKGWGGHPPNESPTVVLTHREPPADWPPVRRDGKPVPFEFVGDLDSALERAADLAEGKEIGVAGADVVQQCLRRGVIDELRVDLVPVLLGSGIRWFEHLETDIVLDDPVIVPGTRVTHLSYQVRSRDPR</sequence>
<dbReference type="HOGENOM" id="CLU_043966_3_1_11"/>
<keyword evidence="3" id="KW-1185">Reference proteome</keyword>
<dbReference type="InterPro" id="IPR024072">
    <property type="entry name" value="DHFR-like_dom_sf"/>
</dbReference>
<dbReference type="Proteomes" id="UP000000637">
    <property type="component" value="Chromosome"/>
</dbReference>
<reference evidence="2 3" key="1">
    <citation type="journal article" date="2006" name="PLoS Genet.">
        <title>Secrets of soil survival revealed by the genome sequence of Arthrobacter aurescens TC1.</title>
        <authorList>
            <person name="Mongodin E.F."/>
            <person name="Shapir N."/>
            <person name="Daugherty S.C."/>
            <person name="DeBoy R.T."/>
            <person name="Emerson J.B."/>
            <person name="Shvartzbeyn A."/>
            <person name="Radune D."/>
            <person name="Vamathevan J."/>
            <person name="Riggs F."/>
            <person name="Grinberg V."/>
            <person name="Khouri H."/>
            <person name="Wackett L.P."/>
            <person name="Nelson K.E."/>
            <person name="Sadowsky M.J."/>
        </authorList>
    </citation>
    <scope>NUCLEOTIDE SEQUENCE [LARGE SCALE GENOMIC DNA]</scope>
    <source>
        <strain evidence="2 3">TC1</strain>
    </source>
</reference>
<evidence type="ECO:0000313" key="3">
    <source>
        <dbReference type="Proteomes" id="UP000000637"/>
    </source>
</evidence>
<protein>
    <recommendedName>
        <fullName evidence="1">Bacterial bifunctional deaminase-reductase C-terminal domain-containing protein</fullName>
    </recommendedName>
</protein>
<feature type="domain" description="Bacterial bifunctional deaminase-reductase C-terminal" evidence="1">
    <location>
        <begin position="7"/>
        <end position="175"/>
    </location>
</feature>
<dbReference type="GO" id="GO:0009231">
    <property type="term" value="P:riboflavin biosynthetic process"/>
    <property type="evidence" value="ECO:0007669"/>
    <property type="project" value="InterPro"/>
</dbReference>
<organism evidence="2 3">
    <name type="scientific">Paenarthrobacter aurescens (strain TC1)</name>
    <dbReference type="NCBI Taxonomy" id="290340"/>
    <lineage>
        <taxon>Bacteria</taxon>
        <taxon>Bacillati</taxon>
        <taxon>Actinomycetota</taxon>
        <taxon>Actinomycetes</taxon>
        <taxon>Micrococcales</taxon>
        <taxon>Micrococcaceae</taxon>
        <taxon>Paenarthrobacter</taxon>
    </lineage>
</organism>